<proteinExistence type="predicted"/>
<protein>
    <submittedName>
        <fullName evidence="2">Uncharacterized protein</fullName>
    </submittedName>
</protein>
<keyword evidence="3" id="KW-1185">Reference proteome</keyword>
<dbReference type="OrthoDB" id="164602at2"/>
<sequence>MSNLGTTLAKLAALAGGAVIGTLLARWVDEMLATRAHERSEYDRTRYAKGLGPMPMEPLEPQADESEH</sequence>
<name>A0A4P6K151_KTERU</name>
<dbReference type="AlphaFoldDB" id="A0A4P6K151"/>
<dbReference type="RefSeq" id="WP_129892855.1">
    <property type="nucleotide sequence ID" value="NZ_CP035758.1"/>
</dbReference>
<evidence type="ECO:0000313" key="2">
    <source>
        <dbReference type="EMBL" id="QBD81794.1"/>
    </source>
</evidence>
<evidence type="ECO:0000256" key="1">
    <source>
        <dbReference type="SAM" id="MobiDB-lite"/>
    </source>
</evidence>
<organism evidence="2 3">
    <name type="scientific">Ktedonosporobacter rubrisoli</name>
    <dbReference type="NCBI Taxonomy" id="2509675"/>
    <lineage>
        <taxon>Bacteria</taxon>
        <taxon>Bacillati</taxon>
        <taxon>Chloroflexota</taxon>
        <taxon>Ktedonobacteria</taxon>
        <taxon>Ktedonobacterales</taxon>
        <taxon>Ktedonosporobacteraceae</taxon>
        <taxon>Ktedonosporobacter</taxon>
    </lineage>
</organism>
<dbReference type="Proteomes" id="UP000290365">
    <property type="component" value="Chromosome"/>
</dbReference>
<dbReference type="EMBL" id="CP035758">
    <property type="protein sequence ID" value="QBD81794.1"/>
    <property type="molecule type" value="Genomic_DNA"/>
</dbReference>
<evidence type="ECO:0000313" key="3">
    <source>
        <dbReference type="Proteomes" id="UP000290365"/>
    </source>
</evidence>
<feature type="region of interest" description="Disordered" evidence="1">
    <location>
        <begin position="44"/>
        <end position="68"/>
    </location>
</feature>
<reference evidence="2 3" key="1">
    <citation type="submission" date="2019-01" db="EMBL/GenBank/DDBJ databases">
        <title>Ktedonosporobacter rubrisoli SCAWS-G2.</title>
        <authorList>
            <person name="Huang Y."/>
            <person name="Yan B."/>
        </authorList>
    </citation>
    <scope>NUCLEOTIDE SEQUENCE [LARGE SCALE GENOMIC DNA]</scope>
    <source>
        <strain evidence="2 3">SCAWS-G2</strain>
    </source>
</reference>
<accession>A0A4P6K151</accession>
<gene>
    <name evidence="2" type="ORF">EPA93_39805</name>
</gene>
<dbReference type="KEGG" id="kbs:EPA93_39805"/>